<sequence length="373" mass="41745">MATTFRFSRASWSSSDPLNHPLNHPASFAVYLASRVIPHIIPMAHAILLGSTKAGQASAIERKANGLSPEYPEPLPQLDAATEAQVRAQLREIAAHLSFDVCAGEMALASCQPIPERPLPKLPGSASKIWINTSQYIAIERSFHSRDLAKFFYSLLELTISLIHEVAHAICFAVEPAEDVCEGNGFLGPEAACDEIGFEFESRLFGGVFGIQSARTASYYVNGCNCSRSELLGKAGFSEWPNAWIVNSYHARQDPVRTRRELSEEVVRWDVGLERVAEMFQESFWHCGSTRVDMQFPRLKRIWDDKSSEKVACESLCVENMDVDKVSDEDQDVDMVLEEIDGDSEDDDSDDEHLEHEEMEIEDLCYDSSEEEV</sequence>
<accession>A0A139I216</accession>
<evidence type="ECO:0000313" key="3">
    <source>
        <dbReference type="Proteomes" id="UP000073492"/>
    </source>
</evidence>
<evidence type="ECO:0000256" key="1">
    <source>
        <dbReference type="SAM" id="MobiDB-lite"/>
    </source>
</evidence>
<dbReference type="AlphaFoldDB" id="A0A139I216"/>
<protein>
    <submittedName>
        <fullName evidence="2">Uncharacterized protein</fullName>
    </submittedName>
</protein>
<comment type="caution">
    <text evidence="2">The sequence shown here is derived from an EMBL/GenBank/DDBJ whole genome shotgun (WGS) entry which is preliminary data.</text>
</comment>
<reference evidence="2 3" key="1">
    <citation type="submission" date="2015-07" db="EMBL/GenBank/DDBJ databases">
        <title>Comparative genomics of the Sigatoka disease complex on banana suggests a link between parallel evolutionary changes in Pseudocercospora fijiensis and Pseudocercospora eumusae and increased virulence on the banana host.</title>
        <authorList>
            <person name="Chang T.-C."/>
            <person name="Salvucci A."/>
            <person name="Crous P.W."/>
            <person name="Stergiopoulos I."/>
        </authorList>
    </citation>
    <scope>NUCLEOTIDE SEQUENCE [LARGE SCALE GENOMIC DNA]</scope>
    <source>
        <strain evidence="2 3">CBS 116634</strain>
    </source>
</reference>
<keyword evidence="3" id="KW-1185">Reference proteome</keyword>
<proteinExistence type="predicted"/>
<dbReference type="STRING" id="113226.A0A139I216"/>
<organism evidence="2 3">
    <name type="scientific">Pseudocercospora musae</name>
    <dbReference type="NCBI Taxonomy" id="113226"/>
    <lineage>
        <taxon>Eukaryota</taxon>
        <taxon>Fungi</taxon>
        <taxon>Dikarya</taxon>
        <taxon>Ascomycota</taxon>
        <taxon>Pezizomycotina</taxon>
        <taxon>Dothideomycetes</taxon>
        <taxon>Dothideomycetidae</taxon>
        <taxon>Mycosphaerellales</taxon>
        <taxon>Mycosphaerellaceae</taxon>
        <taxon>Pseudocercospora</taxon>
    </lineage>
</organism>
<feature type="region of interest" description="Disordered" evidence="1">
    <location>
        <begin position="338"/>
        <end position="373"/>
    </location>
</feature>
<dbReference type="Proteomes" id="UP000073492">
    <property type="component" value="Unassembled WGS sequence"/>
</dbReference>
<evidence type="ECO:0000313" key="2">
    <source>
        <dbReference type="EMBL" id="KXT08754.1"/>
    </source>
</evidence>
<gene>
    <name evidence="2" type="ORF">AC579_6431</name>
</gene>
<dbReference type="EMBL" id="LFZO01000405">
    <property type="protein sequence ID" value="KXT08754.1"/>
    <property type="molecule type" value="Genomic_DNA"/>
</dbReference>
<name>A0A139I216_9PEZI</name>
<dbReference type="OrthoDB" id="10254945at2759"/>